<feature type="region of interest" description="Disordered" evidence="1">
    <location>
        <begin position="243"/>
        <end position="467"/>
    </location>
</feature>
<dbReference type="Pfam" id="PF03432">
    <property type="entry name" value="Relaxase"/>
    <property type="match status" value="1"/>
</dbReference>
<dbReference type="EMBL" id="OMOF01000723">
    <property type="protein sequence ID" value="SPF54362.1"/>
    <property type="molecule type" value="Genomic_DNA"/>
</dbReference>
<accession>A0A2U3LR74</accession>
<evidence type="ECO:0000259" key="2">
    <source>
        <dbReference type="Pfam" id="PF03432"/>
    </source>
</evidence>
<sequence>MALVKAINPGKRSLGRGIDYIKNPEKTEENLISGKDCDAQTALEEMKATKEIYGKTEGRQYKHFVQSFSPDDPLDASKAHQIGYEMAQKAFPGYEVLVATHTDTNHLHNHIIVNSVSFENGEKYRQSTHDLQNIKELSDRICEREGLRVMTKEDQTPNKSLSMNEYQVAVKGSSWKFKLMAEIDNSMENSKGKEEFVKAMEDKGYQVKWTDERKNITYTTPDGHKVRDNKLHDQKYLKEEMESGFERAQENQLLPDLSDPGRGNTTINGHTNGSRSPGDIGTDIIFGKLDKRDNRADQISRERNVGSGGIGKKEDVTKRSGLGRAGAEVNGSRSSAGRTASESEQNRSGFENGAKGTEGKRISQTEGTRSSIKNDQQRSTSKPRDLQDVHKSDNGSSSGSKQNIKPNLAGKIKAVRNESSDLDWIDNSSPGSVPSGDPSEQALDKAGKKKAQVNKKSSQNREDEFER</sequence>
<feature type="compositionally biased region" description="Polar residues" evidence="1">
    <location>
        <begin position="263"/>
        <end position="275"/>
    </location>
</feature>
<protein>
    <recommendedName>
        <fullName evidence="2">MobA/VirD2-like nuclease domain-containing protein</fullName>
    </recommendedName>
</protein>
<feature type="compositionally biased region" description="Basic and acidic residues" evidence="1">
    <location>
        <begin position="288"/>
        <end position="304"/>
    </location>
</feature>
<name>A0A2U3LR74_9FIRM</name>
<proteinExistence type="predicted"/>
<reference evidence="4" key="1">
    <citation type="submission" date="2018-02" db="EMBL/GenBank/DDBJ databases">
        <authorList>
            <person name="Hausmann B."/>
        </authorList>
    </citation>
    <scope>NUCLEOTIDE SEQUENCE [LARGE SCALE GENOMIC DNA]</scope>
    <source>
        <strain evidence="4">Peat soil MAG SbF1</strain>
    </source>
</reference>
<feature type="domain" description="MobA/VirD2-like nuclease" evidence="2">
    <location>
        <begin position="20"/>
        <end position="147"/>
    </location>
</feature>
<evidence type="ECO:0000313" key="4">
    <source>
        <dbReference type="Proteomes" id="UP000238916"/>
    </source>
</evidence>
<feature type="compositionally biased region" description="Polar residues" evidence="1">
    <location>
        <begin position="394"/>
        <end position="405"/>
    </location>
</feature>
<gene>
    <name evidence="3" type="ORF">SBF1_750002</name>
</gene>
<dbReference type="AlphaFoldDB" id="A0A2U3LR74"/>
<feature type="compositionally biased region" description="Polar residues" evidence="1">
    <location>
        <begin position="364"/>
        <end position="380"/>
    </location>
</feature>
<feature type="compositionally biased region" description="Basic and acidic residues" evidence="1">
    <location>
        <begin position="382"/>
        <end position="393"/>
    </location>
</feature>
<dbReference type="InterPro" id="IPR005094">
    <property type="entry name" value="Endonuclease_MobA/VirD2"/>
</dbReference>
<feature type="compositionally biased region" description="Low complexity" evidence="1">
    <location>
        <begin position="428"/>
        <end position="439"/>
    </location>
</feature>
<feature type="compositionally biased region" description="Polar residues" evidence="1">
    <location>
        <begin position="331"/>
        <end position="349"/>
    </location>
</feature>
<evidence type="ECO:0000256" key="1">
    <source>
        <dbReference type="SAM" id="MobiDB-lite"/>
    </source>
</evidence>
<organism evidence="3 4">
    <name type="scientific">Candidatus Desulfosporosinus infrequens</name>
    <dbReference type="NCBI Taxonomy" id="2043169"/>
    <lineage>
        <taxon>Bacteria</taxon>
        <taxon>Bacillati</taxon>
        <taxon>Bacillota</taxon>
        <taxon>Clostridia</taxon>
        <taxon>Eubacteriales</taxon>
        <taxon>Desulfitobacteriaceae</taxon>
        <taxon>Desulfosporosinus</taxon>
    </lineage>
</organism>
<dbReference type="Proteomes" id="UP000238916">
    <property type="component" value="Unassembled WGS sequence"/>
</dbReference>
<dbReference type="OrthoDB" id="1775746at2"/>
<evidence type="ECO:0000313" key="3">
    <source>
        <dbReference type="EMBL" id="SPF54362.1"/>
    </source>
</evidence>